<protein>
    <submittedName>
        <fullName evidence="11">Unannotated protein</fullName>
    </submittedName>
</protein>
<dbReference type="EMBL" id="CAFABH010000001">
    <property type="protein sequence ID" value="CAB4817848.1"/>
    <property type="molecule type" value="Genomic_DNA"/>
</dbReference>
<comment type="similarity">
    <text evidence="1">Belongs to the short-chain dehydrogenases/reductases (SDR) family.</text>
</comment>
<dbReference type="EMBL" id="CAFBOC010000003">
    <property type="protein sequence ID" value="CAB4971296.1"/>
    <property type="molecule type" value="Genomic_DNA"/>
</dbReference>
<gene>
    <name evidence="4" type="ORF">UFOPK2510_00073</name>
    <name evidence="5" type="ORF">UFOPK2718_01267</name>
    <name evidence="6" type="ORF">UFOPK2936_00203</name>
    <name evidence="7" type="ORF">UFOPK3174_00010</name>
    <name evidence="8" type="ORF">UFOPK3328_00458</name>
    <name evidence="9" type="ORF">UFOPK3779_00493</name>
    <name evidence="10" type="ORF">UFOPK3913_00440</name>
    <name evidence="3" type="ORF">UFOPK4107_00892</name>
    <name evidence="11" type="ORF">UFOPK4403_00226</name>
</gene>
<dbReference type="FunFam" id="3.40.50.720:FF:000084">
    <property type="entry name" value="Short-chain dehydrogenase reductase"/>
    <property type="match status" value="1"/>
</dbReference>
<evidence type="ECO:0000313" key="7">
    <source>
        <dbReference type="EMBL" id="CAB4817848.1"/>
    </source>
</evidence>
<dbReference type="GO" id="GO:0048038">
    <property type="term" value="F:quinone binding"/>
    <property type="evidence" value="ECO:0007669"/>
    <property type="project" value="TreeGrafter"/>
</dbReference>
<evidence type="ECO:0000256" key="1">
    <source>
        <dbReference type="ARBA" id="ARBA00006484"/>
    </source>
</evidence>
<keyword evidence="2" id="KW-0560">Oxidoreductase</keyword>
<dbReference type="CDD" id="cd05233">
    <property type="entry name" value="SDR_c"/>
    <property type="match status" value="1"/>
</dbReference>
<dbReference type="PRINTS" id="PR00080">
    <property type="entry name" value="SDRFAMILY"/>
</dbReference>
<dbReference type="Gene3D" id="3.40.50.720">
    <property type="entry name" value="NAD(P)-binding Rossmann-like Domain"/>
    <property type="match status" value="1"/>
</dbReference>
<dbReference type="EMBL" id="CAESAE010000005">
    <property type="protein sequence ID" value="CAB4339724.1"/>
    <property type="molecule type" value="Genomic_DNA"/>
</dbReference>
<proteinExistence type="inferred from homology"/>
<dbReference type="EMBL" id="CAFBQX010000001">
    <property type="protein sequence ID" value="CAB5069972.1"/>
    <property type="molecule type" value="Genomic_DNA"/>
</dbReference>
<dbReference type="GO" id="GO:0006633">
    <property type="term" value="P:fatty acid biosynthetic process"/>
    <property type="evidence" value="ECO:0007669"/>
    <property type="project" value="TreeGrafter"/>
</dbReference>
<dbReference type="EMBL" id="CAEZZW010000001">
    <property type="protein sequence ID" value="CAB4771237.1"/>
    <property type="molecule type" value="Genomic_DNA"/>
</dbReference>
<evidence type="ECO:0000313" key="3">
    <source>
        <dbReference type="EMBL" id="CAB4339724.1"/>
    </source>
</evidence>
<reference evidence="11" key="1">
    <citation type="submission" date="2020-05" db="EMBL/GenBank/DDBJ databases">
        <authorList>
            <person name="Chiriac C."/>
            <person name="Salcher M."/>
            <person name="Ghai R."/>
            <person name="Kavagutti S V."/>
        </authorList>
    </citation>
    <scope>NUCLEOTIDE SEQUENCE</scope>
</reference>
<evidence type="ECO:0000313" key="10">
    <source>
        <dbReference type="EMBL" id="CAB4971296.1"/>
    </source>
</evidence>
<evidence type="ECO:0000313" key="11">
    <source>
        <dbReference type="EMBL" id="CAB5069972.1"/>
    </source>
</evidence>
<organism evidence="11">
    <name type="scientific">freshwater metagenome</name>
    <dbReference type="NCBI Taxonomy" id="449393"/>
    <lineage>
        <taxon>unclassified sequences</taxon>
        <taxon>metagenomes</taxon>
        <taxon>ecological metagenomes</taxon>
    </lineage>
</organism>
<dbReference type="Pfam" id="PF13561">
    <property type="entry name" value="adh_short_C2"/>
    <property type="match status" value="1"/>
</dbReference>
<dbReference type="PANTHER" id="PTHR42760:SF133">
    <property type="entry name" value="3-OXOACYL-[ACYL-CARRIER-PROTEIN] REDUCTASE"/>
    <property type="match status" value="1"/>
</dbReference>
<dbReference type="PRINTS" id="PR00081">
    <property type="entry name" value="GDHRDH"/>
</dbReference>
<evidence type="ECO:0000313" key="9">
    <source>
        <dbReference type="EMBL" id="CAB4940546.1"/>
    </source>
</evidence>
<dbReference type="EMBL" id="CAFBNH010000003">
    <property type="protein sequence ID" value="CAB4940546.1"/>
    <property type="molecule type" value="Genomic_DNA"/>
</dbReference>
<evidence type="ECO:0000313" key="4">
    <source>
        <dbReference type="EMBL" id="CAB4682965.1"/>
    </source>
</evidence>
<accession>A0A6J7UXZ3</accession>
<dbReference type="PANTHER" id="PTHR42760">
    <property type="entry name" value="SHORT-CHAIN DEHYDROGENASES/REDUCTASES FAMILY MEMBER"/>
    <property type="match status" value="1"/>
</dbReference>
<evidence type="ECO:0000313" key="5">
    <source>
        <dbReference type="EMBL" id="CAB4731335.1"/>
    </source>
</evidence>
<name>A0A6J7UXZ3_9ZZZZ</name>
<evidence type="ECO:0000256" key="2">
    <source>
        <dbReference type="ARBA" id="ARBA00023002"/>
    </source>
</evidence>
<dbReference type="AlphaFoldDB" id="A0A6J7UXZ3"/>
<dbReference type="PROSITE" id="PS00061">
    <property type="entry name" value="ADH_SHORT"/>
    <property type="match status" value="1"/>
</dbReference>
<dbReference type="InterPro" id="IPR036291">
    <property type="entry name" value="NAD(P)-bd_dom_sf"/>
</dbReference>
<dbReference type="InterPro" id="IPR020904">
    <property type="entry name" value="Sc_DH/Rdtase_CS"/>
</dbReference>
<evidence type="ECO:0000313" key="6">
    <source>
        <dbReference type="EMBL" id="CAB4771237.1"/>
    </source>
</evidence>
<dbReference type="EMBL" id="CAFBLD010000003">
    <property type="protein sequence ID" value="CAB4860667.1"/>
    <property type="molecule type" value="Genomic_DNA"/>
</dbReference>
<sequence length="256" mass="27041">MTQARLAGQVALITGGSRGIGAAVARLYSANGAAVAIAHEPDAKMKKLADAVADEINSKGGKAISISGNLADPLCPQTLVDETRKAFGNISIIVANAAASSPTQWNQISTEEWDLVQNVNVRATWLLAKAAYEDLKKTQGSIITVTSVMVETGQAGKLHYSTSKSAIIGMTRVLARELGPDGIRVNSVMPGAIQTEQELEESPDQDRVAENILPKQSLKRRGVSMDLAGAFLFLASADSSFITGQVINVDGGWVMY</sequence>
<dbReference type="EMBL" id="CAEZYM010000013">
    <property type="protein sequence ID" value="CAB4731335.1"/>
    <property type="molecule type" value="Genomic_DNA"/>
</dbReference>
<dbReference type="InterPro" id="IPR002347">
    <property type="entry name" value="SDR_fam"/>
</dbReference>
<evidence type="ECO:0000313" key="8">
    <source>
        <dbReference type="EMBL" id="CAB4860667.1"/>
    </source>
</evidence>
<dbReference type="GO" id="GO:0016616">
    <property type="term" value="F:oxidoreductase activity, acting on the CH-OH group of donors, NAD or NADP as acceptor"/>
    <property type="evidence" value="ECO:0007669"/>
    <property type="project" value="TreeGrafter"/>
</dbReference>
<dbReference type="EMBL" id="CAEZXO010000001">
    <property type="protein sequence ID" value="CAB4682965.1"/>
    <property type="molecule type" value="Genomic_DNA"/>
</dbReference>
<dbReference type="SUPFAM" id="SSF51735">
    <property type="entry name" value="NAD(P)-binding Rossmann-fold domains"/>
    <property type="match status" value="1"/>
</dbReference>